<dbReference type="CDD" id="cd16954">
    <property type="entry name" value="HATPase_PhoQ-like"/>
    <property type="match status" value="1"/>
</dbReference>
<evidence type="ECO:0000259" key="15">
    <source>
        <dbReference type="PROSITE" id="PS50885"/>
    </source>
</evidence>
<evidence type="ECO:0000313" key="17">
    <source>
        <dbReference type="Proteomes" id="UP000611945"/>
    </source>
</evidence>
<comment type="catalytic activity">
    <reaction evidence="1">
        <text>ATP + protein L-histidine = ADP + protein N-phospho-L-histidine.</text>
        <dbReference type="EC" id="2.7.13.3"/>
    </reaction>
</comment>
<dbReference type="SUPFAM" id="SSF55874">
    <property type="entry name" value="ATPase domain of HSP90 chaperone/DNA topoisomerase II/histidine kinase"/>
    <property type="match status" value="1"/>
</dbReference>
<dbReference type="InterPro" id="IPR050428">
    <property type="entry name" value="TCS_sensor_his_kinase"/>
</dbReference>
<evidence type="ECO:0000256" key="9">
    <source>
        <dbReference type="ARBA" id="ARBA00022840"/>
    </source>
</evidence>
<organism evidence="16 17">
    <name type="scientific">Serpens gallinarum</name>
    <dbReference type="NCBI Taxonomy" id="2763075"/>
    <lineage>
        <taxon>Bacteria</taxon>
        <taxon>Pseudomonadati</taxon>
        <taxon>Pseudomonadota</taxon>
        <taxon>Gammaproteobacteria</taxon>
        <taxon>Pseudomonadales</taxon>
        <taxon>Pseudomonadaceae</taxon>
        <taxon>Pseudomonas</taxon>
    </lineage>
</organism>
<evidence type="ECO:0000256" key="4">
    <source>
        <dbReference type="ARBA" id="ARBA00022553"/>
    </source>
</evidence>
<dbReference type="SMART" id="SM00387">
    <property type="entry name" value="HATPase_c"/>
    <property type="match status" value="1"/>
</dbReference>
<dbReference type="PRINTS" id="PR00344">
    <property type="entry name" value="BCTRLSENSOR"/>
</dbReference>
<feature type="domain" description="HAMP" evidence="15">
    <location>
        <begin position="177"/>
        <end position="228"/>
    </location>
</feature>
<evidence type="ECO:0000256" key="1">
    <source>
        <dbReference type="ARBA" id="ARBA00000085"/>
    </source>
</evidence>
<name>A0ABR8TSV5_9PSED</name>
<evidence type="ECO:0000313" key="16">
    <source>
        <dbReference type="EMBL" id="MBD7978843.1"/>
    </source>
</evidence>
<dbReference type="SUPFAM" id="SSF47384">
    <property type="entry name" value="Homodimeric domain of signal transducing histidine kinase"/>
    <property type="match status" value="1"/>
</dbReference>
<keyword evidence="7" id="KW-0547">Nucleotide-binding</keyword>
<sequence length="441" mass="49266">MKSIQRRLGLGLFGILLVVGVITAQSSLWLFDLGLRRYLQGNLREEAEILLTALSRDANGPQLNEQRLSPRYQRPWSGSYFRIDLGDQLWRSRSAWDYSLEKPSTAGLNPALVTGPEGQQLLIYRADFQRFGQPVSISVAQDYTPILQASLRAQGLIVALGCGALLLILLLQRLNIRRALRPLEDARQQVQQLQQGQRARLERSAPQELEPLVTQINRLLEHTENSLKRSRDALGNLGHALKTPLAVLLSLASRSELDAHPQLRAQLQDQLEQIQQRLVRELNRARLAGDVLPAAHFDCAAELPPLLATLRVLHPHVSDISYDAPPGLRLRWEREDVLEVLGNLLDNACKWATNQVSLAIRQEPAELLITLDDDGPGIPETERERLFSRGARLDEQMPGHGLGLAIVRDTLEAWQGHLTFQDSPLGGLRVVLRLPSPKGDA</sequence>
<dbReference type="InterPro" id="IPR036890">
    <property type="entry name" value="HATPase_C_sf"/>
</dbReference>
<dbReference type="PANTHER" id="PTHR45436:SF5">
    <property type="entry name" value="SENSOR HISTIDINE KINASE TRCS"/>
    <property type="match status" value="1"/>
</dbReference>
<gene>
    <name evidence="16" type="ORF">H9642_16800</name>
</gene>
<dbReference type="GO" id="GO:0016301">
    <property type="term" value="F:kinase activity"/>
    <property type="evidence" value="ECO:0007669"/>
    <property type="project" value="UniProtKB-KW"/>
</dbReference>
<dbReference type="InterPro" id="IPR036097">
    <property type="entry name" value="HisK_dim/P_sf"/>
</dbReference>
<proteinExistence type="predicted"/>
<keyword evidence="9" id="KW-0067">ATP-binding</keyword>
<evidence type="ECO:0000256" key="11">
    <source>
        <dbReference type="ARBA" id="ARBA00023012"/>
    </source>
</evidence>
<keyword evidence="6 13" id="KW-0812">Transmembrane</keyword>
<keyword evidence="4" id="KW-0597">Phosphoprotein</keyword>
<evidence type="ECO:0000256" key="3">
    <source>
        <dbReference type="ARBA" id="ARBA00012438"/>
    </source>
</evidence>
<dbReference type="EC" id="2.7.13.3" evidence="3"/>
<dbReference type="Proteomes" id="UP000611945">
    <property type="component" value="Unassembled WGS sequence"/>
</dbReference>
<evidence type="ECO:0000256" key="13">
    <source>
        <dbReference type="SAM" id="Phobius"/>
    </source>
</evidence>
<keyword evidence="12 13" id="KW-0472">Membrane</keyword>
<reference evidence="16 17" key="1">
    <citation type="submission" date="2020-08" db="EMBL/GenBank/DDBJ databases">
        <title>A Genomic Blueprint of the Chicken Gut Microbiome.</title>
        <authorList>
            <person name="Gilroy R."/>
            <person name="Ravi A."/>
            <person name="Getino M."/>
            <person name="Pursley I."/>
            <person name="Horton D.L."/>
            <person name="Alikhan N.-F."/>
            <person name="Baker D."/>
            <person name="Gharbi K."/>
            <person name="Hall N."/>
            <person name="Watson M."/>
            <person name="Adriaenssens E.M."/>
            <person name="Foster-Nyarko E."/>
            <person name="Jarju S."/>
            <person name="Secka A."/>
            <person name="Antonio M."/>
            <person name="Oren A."/>
            <person name="Chaudhuri R."/>
            <person name="La Ragione R.M."/>
            <person name="Hildebrand F."/>
            <person name="Pallen M.J."/>
        </authorList>
    </citation>
    <scope>NUCLEOTIDE SEQUENCE [LARGE SCALE GENOMIC DNA]</scope>
    <source>
        <strain evidence="16 17">Sa2CUA2</strain>
    </source>
</reference>
<keyword evidence="11" id="KW-0902">Two-component regulatory system</keyword>
<dbReference type="InterPro" id="IPR005467">
    <property type="entry name" value="His_kinase_dom"/>
</dbReference>
<evidence type="ECO:0000256" key="7">
    <source>
        <dbReference type="ARBA" id="ARBA00022741"/>
    </source>
</evidence>
<keyword evidence="10 13" id="KW-1133">Transmembrane helix</keyword>
<evidence type="ECO:0000256" key="6">
    <source>
        <dbReference type="ARBA" id="ARBA00022692"/>
    </source>
</evidence>
<evidence type="ECO:0000256" key="2">
    <source>
        <dbReference type="ARBA" id="ARBA00004370"/>
    </source>
</evidence>
<evidence type="ECO:0000256" key="8">
    <source>
        <dbReference type="ARBA" id="ARBA00022777"/>
    </source>
</evidence>
<dbReference type="PANTHER" id="PTHR45436">
    <property type="entry name" value="SENSOR HISTIDINE KINASE YKOH"/>
    <property type="match status" value="1"/>
</dbReference>
<evidence type="ECO:0000256" key="10">
    <source>
        <dbReference type="ARBA" id="ARBA00022989"/>
    </source>
</evidence>
<keyword evidence="17" id="KW-1185">Reference proteome</keyword>
<comment type="subcellular location">
    <subcellularLocation>
        <location evidence="2">Membrane</location>
    </subcellularLocation>
</comment>
<feature type="transmembrane region" description="Helical" evidence="13">
    <location>
        <begin position="153"/>
        <end position="171"/>
    </location>
</feature>
<protein>
    <recommendedName>
        <fullName evidence="3">histidine kinase</fullName>
        <ecNumber evidence="3">2.7.13.3</ecNumber>
    </recommendedName>
</protein>
<keyword evidence="5" id="KW-0808">Transferase</keyword>
<evidence type="ECO:0000259" key="14">
    <source>
        <dbReference type="PROSITE" id="PS50109"/>
    </source>
</evidence>
<dbReference type="Gene3D" id="3.30.565.10">
    <property type="entry name" value="Histidine kinase-like ATPase, C-terminal domain"/>
    <property type="match status" value="1"/>
</dbReference>
<dbReference type="InterPro" id="IPR003660">
    <property type="entry name" value="HAMP_dom"/>
</dbReference>
<comment type="caution">
    <text evidence="16">The sequence shown here is derived from an EMBL/GenBank/DDBJ whole genome shotgun (WGS) entry which is preliminary data.</text>
</comment>
<dbReference type="PROSITE" id="PS50885">
    <property type="entry name" value="HAMP"/>
    <property type="match status" value="1"/>
</dbReference>
<dbReference type="RefSeq" id="WP_251837632.1">
    <property type="nucleotide sequence ID" value="NZ_JACSQG010000013.1"/>
</dbReference>
<accession>A0ABR8TSV5</accession>
<evidence type="ECO:0000256" key="5">
    <source>
        <dbReference type="ARBA" id="ARBA00022679"/>
    </source>
</evidence>
<dbReference type="InterPro" id="IPR058619">
    <property type="entry name" value="PhoQ/CarS-like_HATPase"/>
</dbReference>
<dbReference type="EMBL" id="JACSQG010000013">
    <property type="protein sequence ID" value="MBD7978843.1"/>
    <property type="molecule type" value="Genomic_DNA"/>
</dbReference>
<feature type="domain" description="Histidine kinase" evidence="14">
    <location>
        <begin position="236"/>
        <end position="438"/>
    </location>
</feature>
<keyword evidence="8 16" id="KW-0418">Kinase</keyword>
<dbReference type="PROSITE" id="PS50109">
    <property type="entry name" value="HIS_KIN"/>
    <property type="match status" value="1"/>
</dbReference>
<evidence type="ECO:0000256" key="12">
    <source>
        <dbReference type="ARBA" id="ARBA00023136"/>
    </source>
</evidence>
<dbReference type="Gene3D" id="1.10.287.130">
    <property type="match status" value="1"/>
</dbReference>
<dbReference type="Pfam" id="PF02518">
    <property type="entry name" value="HATPase_c"/>
    <property type="match status" value="1"/>
</dbReference>
<dbReference type="InterPro" id="IPR004358">
    <property type="entry name" value="Sig_transdc_His_kin-like_C"/>
</dbReference>
<dbReference type="InterPro" id="IPR003594">
    <property type="entry name" value="HATPase_dom"/>
</dbReference>